<evidence type="ECO:0000313" key="1">
    <source>
        <dbReference type="EMBL" id="KAH7994790.1"/>
    </source>
</evidence>
<sequence length="116" mass="12960">MEGNLCDWISSLLCEVGGGGGGKRLLHLCHHSHCPRFLQTKSAHMGKEACGETVTPPQKTINISPEKQYSLKLWTFSAVMLCVVQAPKEPEVKDDNVAPLELSFQEQRKSHKEIWC</sequence>
<reference evidence="1" key="1">
    <citation type="submission" date="2021-08" db="EMBL/GenBank/DDBJ databases">
        <title>The first chromosome-level gecko genome reveals the dynamic sex chromosomes of Neotropical dwarf geckos (Sphaerodactylidae: Sphaerodactylus).</title>
        <authorList>
            <person name="Pinto B.J."/>
            <person name="Keating S.E."/>
            <person name="Gamble T."/>
        </authorList>
    </citation>
    <scope>NUCLEOTIDE SEQUENCE</scope>
    <source>
        <strain evidence="1">TG3544</strain>
    </source>
</reference>
<comment type="caution">
    <text evidence="1">The sequence shown here is derived from an EMBL/GenBank/DDBJ whole genome shotgun (WGS) entry which is preliminary data.</text>
</comment>
<organism evidence="1 2">
    <name type="scientific">Sphaerodactylus townsendi</name>
    <dbReference type="NCBI Taxonomy" id="933632"/>
    <lineage>
        <taxon>Eukaryota</taxon>
        <taxon>Metazoa</taxon>
        <taxon>Chordata</taxon>
        <taxon>Craniata</taxon>
        <taxon>Vertebrata</taxon>
        <taxon>Euteleostomi</taxon>
        <taxon>Lepidosauria</taxon>
        <taxon>Squamata</taxon>
        <taxon>Bifurcata</taxon>
        <taxon>Gekkota</taxon>
        <taxon>Sphaerodactylidae</taxon>
        <taxon>Sphaerodactylus</taxon>
    </lineage>
</organism>
<dbReference type="EMBL" id="CM037620">
    <property type="protein sequence ID" value="KAH7994790.1"/>
    <property type="molecule type" value="Genomic_DNA"/>
</dbReference>
<proteinExistence type="predicted"/>
<keyword evidence="2" id="KW-1185">Reference proteome</keyword>
<protein>
    <submittedName>
        <fullName evidence="1">Uncharacterized protein</fullName>
    </submittedName>
</protein>
<dbReference type="Proteomes" id="UP000827872">
    <property type="component" value="Linkage Group LG07"/>
</dbReference>
<name>A0ACB8EQW6_9SAUR</name>
<accession>A0ACB8EQW6</accession>
<gene>
    <name evidence="1" type="ORF">K3G42_015544</name>
</gene>
<evidence type="ECO:0000313" key="2">
    <source>
        <dbReference type="Proteomes" id="UP000827872"/>
    </source>
</evidence>